<dbReference type="PANTHER" id="PTHR12302:SF2">
    <property type="entry name" value="STAPHYLOCOCCAL NUCLEASE DOMAIN-CONTAINING PROTEIN 1"/>
    <property type="match status" value="1"/>
</dbReference>
<dbReference type="GO" id="GO:0031332">
    <property type="term" value="C:RNAi effector complex"/>
    <property type="evidence" value="ECO:0007669"/>
    <property type="project" value="InterPro"/>
</dbReference>
<evidence type="ECO:0000313" key="7">
    <source>
        <dbReference type="EMBL" id="CAF1308548.1"/>
    </source>
</evidence>
<dbReference type="PROSITE" id="PS50830">
    <property type="entry name" value="TNASE_3"/>
    <property type="match status" value="3"/>
</dbReference>
<evidence type="ECO:0008006" key="9">
    <source>
        <dbReference type="Google" id="ProtNLM"/>
    </source>
</evidence>
<dbReference type="GO" id="GO:0005829">
    <property type="term" value="C:cytosol"/>
    <property type="evidence" value="ECO:0007669"/>
    <property type="project" value="UniProtKB-UniRule"/>
</dbReference>
<dbReference type="GO" id="GO:0005634">
    <property type="term" value="C:nucleus"/>
    <property type="evidence" value="ECO:0007669"/>
    <property type="project" value="TreeGrafter"/>
</dbReference>
<dbReference type="GO" id="GO:0006402">
    <property type="term" value="P:mRNA catabolic process"/>
    <property type="evidence" value="ECO:0007669"/>
    <property type="project" value="UniProtKB-UniRule"/>
</dbReference>
<dbReference type="SMART" id="SM00318">
    <property type="entry name" value="SNc"/>
    <property type="match status" value="4"/>
</dbReference>
<dbReference type="GO" id="GO:0003723">
    <property type="term" value="F:RNA binding"/>
    <property type="evidence" value="ECO:0007669"/>
    <property type="project" value="UniProtKB-UniRule"/>
</dbReference>
<dbReference type="SUPFAM" id="SSF63748">
    <property type="entry name" value="Tudor/PWWP/MBT"/>
    <property type="match status" value="1"/>
</dbReference>
<dbReference type="Gene3D" id="2.30.30.140">
    <property type="match status" value="1"/>
</dbReference>
<dbReference type="GO" id="GO:0004518">
    <property type="term" value="F:nuclease activity"/>
    <property type="evidence" value="ECO:0007669"/>
    <property type="project" value="TreeGrafter"/>
</dbReference>
<dbReference type="PROSITE" id="PS50304">
    <property type="entry name" value="TUDOR"/>
    <property type="match status" value="1"/>
</dbReference>
<dbReference type="SUPFAM" id="SSF50199">
    <property type="entry name" value="Staphylococcal nuclease"/>
    <property type="match status" value="5"/>
</dbReference>
<dbReference type="PIRSF" id="PIRSF017179">
    <property type="entry name" value="RISC-Tudor-SN"/>
    <property type="match status" value="1"/>
</dbReference>
<protein>
    <recommendedName>
        <fullName evidence="9">Staphylococcal nuclease domain-containing protein</fullName>
    </recommendedName>
</protein>
<gene>
    <name evidence="7" type="ORF">JXQ802_LOCUS29890</name>
</gene>
<feature type="domain" description="Tudor" evidence="5">
    <location>
        <begin position="701"/>
        <end position="761"/>
    </location>
</feature>
<feature type="domain" description="TNase-like" evidence="6">
    <location>
        <begin position="16"/>
        <end position="131"/>
    </location>
</feature>
<dbReference type="GO" id="GO:0031047">
    <property type="term" value="P:regulatory ncRNA-mediated gene silencing"/>
    <property type="evidence" value="ECO:0007669"/>
    <property type="project" value="UniProtKB-UniRule"/>
</dbReference>
<reference evidence="7" key="1">
    <citation type="submission" date="2021-02" db="EMBL/GenBank/DDBJ databases">
        <authorList>
            <person name="Nowell W R."/>
        </authorList>
    </citation>
    <scope>NUCLEOTIDE SEQUENCE</scope>
</reference>
<dbReference type="PANTHER" id="PTHR12302">
    <property type="entry name" value="EBNA2 BINDING PROTEIN P100"/>
    <property type="match status" value="1"/>
</dbReference>
<sequence length="894" mass="103732">MTITTPIRYAIVKSIISVPKLARPPTNSNTSESSIDEPYAFEAREYLRKRLVDREICYTIDFHITQTNRSLCTVYLGKDKETDENIIESLLSEGLVELRQQTGARANDANYQRLVIIDEQAKLNRRGHYSDESPNAYIRNMKRTLKNPKQFVDKHKSSPPLDAIVEFIRDGNTVRCLLIPSYYLVTIQLSGIKYPMLKRDDNSTNELYAEEAKQYVETRLLQRQVKAILDGVNNQNLLGTLLRPNGNIAIYLLKEEKYAKDNRLKIWQNYIPQPALIDIDSNTASAVNSKSNDSSLKGYQAKILEIVNCDVLTIRDLRDNKIKKIYLSSVRSPRTADFQQKTDENNSNLNRQQIKRSLYEIPYLFAARELLRKRLIDKIVCIVTDYIQPVNNNYPEKIYCTVYIGNINIGEVLISKGFAKAIRYRQDNEQRSSRYDDLLIAEQQAEKCSVGLFSNSSDLYRIVDMTGDTNKERAKGLLNILQRNGRMDGVVEFVASGSRFRIHLLKDNWIMSFLLSSINCPRVERRIPVSSNSQQQQKIESDEPFGIEALNFSKEHFLQRDIFVEVESMDRGSNFIGRLTTTDGQSVALILVQTGLAKIHNSAYNASNYKQLLEAEEKCRKEHICIWTNYEQSSIKENENENERENNPENENIYESDIINFTDPRFRDAFITYITSDLKIYLQYSEHGRKLEQLQSELREIFNRTKPIAARFTADNEWYRARVEKIEGNNRISIYFVDYGNREIITDLNHLTTLPPGFLQLNSQAHEYELAYVRAPPDEDDRQETKNALLDEIGNNECLIKVEYRQNNIEYISLYYINTKENIVKKIVEQGLIIIEQERNRRQIRSTLLYDELQQAQTIAKVARRGLWQYSDQIEDGATEFGFTGPLIFFYLTN</sequence>
<proteinExistence type="predicted"/>
<keyword evidence="2 4" id="KW-0963">Cytoplasm</keyword>
<organism evidence="7 8">
    <name type="scientific">Rotaria sordida</name>
    <dbReference type="NCBI Taxonomy" id="392033"/>
    <lineage>
        <taxon>Eukaryota</taxon>
        <taxon>Metazoa</taxon>
        <taxon>Spiralia</taxon>
        <taxon>Gnathifera</taxon>
        <taxon>Rotifera</taxon>
        <taxon>Eurotatoria</taxon>
        <taxon>Bdelloidea</taxon>
        <taxon>Philodinida</taxon>
        <taxon>Philodinidae</taxon>
        <taxon>Rotaria</taxon>
    </lineage>
</organism>
<evidence type="ECO:0000256" key="1">
    <source>
        <dbReference type="ARBA" id="ARBA00004496"/>
    </source>
</evidence>
<comment type="subcellular location">
    <subcellularLocation>
        <location evidence="1 4">Cytoplasm</location>
    </subcellularLocation>
</comment>
<dbReference type="Pfam" id="PF00567">
    <property type="entry name" value="TUDOR"/>
    <property type="match status" value="1"/>
</dbReference>
<dbReference type="Pfam" id="PF00565">
    <property type="entry name" value="SNase"/>
    <property type="match status" value="3"/>
</dbReference>
<evidence type="ECO:0000259" key="5">
    <source>
        <dbReference type="PROSITE" id="PS50304"/>
    </source>
</evidence>
<feature type="domain" description="TNase-like" evidence="6">
    <location>
        <begin position="485"/>
        <end position="629"/>
    </location>
</feature>
<accession>A0A815E122</accession>
<dbReference type="InterPro" id="IPR035437">
    <property type="entry name" value="SNase_OB-fold_sf"/>
</dbReference>
<dbReference type="Gene3D" id="2.40.50.90">
    <property type="match status" value="5"/>
</dbReference>
<name>A0A815E122_9BILA</name>
<evidence type="ECO:0000256" key="3">
    <source>
        <dbReference type="ARBA" id="ARBA00022737"/>
    </source>
</evidence>
<evidence type="ECO:0000256" key="4">
    <source>
        <dbReference type="PIRNR" id="PIRNR017179"/>
    </source>
</evidence>
<dbReference type="FunFam" id="2.30.30.140:FF:000018">
    <property type="entry name" value="Serine/threonine-protein kinase 31"/>
    <property type="match status" value="1"/>
</dbReference>
<evidence type="ECO:0000259" key="6">
    <source>
        <dbReference type="PROSITE" id="PS50830"/>
    </source>
</evidence>
<evidence type="ECO:0000313" key="8">
    <source>
        <dbReference type="Proteomes" id="UP000663870"/>
    </source>
</evidence>
<feature type="domain" description="TNase-like" evidence="6">
    <location>
        <begin position="297"/>
        <end position="455"/>
    </location>
</feature>
<dbReference type="InterPro" id="IPR016071">
    <property type="entry name" value="Staphylococal_nuclease_OB-fold"/>
</dbReference>
<dbReference type="EMBL" id="CAJNOL010001190">
    <property type="protein sequence ID" value="CAF1308548.1"/>
    <property type="molecule type" value="Genomic_DNA"/>
</dbReference>
<keyword evidence="8" id="KW-1185">Reference proteome</keyword>
<dbReference type="InterPro" id="IPR016685">
    <property type="entry name" value="Silence_cplx_Nase-comp_TudorSN"/>
</dbReference>
<comment type="caution">
    <text evidence="7">The sequence shown here is derived from an EMBL/GenBank/DDBJ whole genome shotgun (WGS) entry which is preliminary data.</text>
</comment>
<dbReference type="Proteomes" id="UP000663870">
    <property type="component" value="Unassembled WGS sequence"/>
</dbReference>
<evidence type="ECO:0000256" key="2">
    <source>
        <dbReference type="ARBA" id="ARBA00022490"/>
    </source>
</evidence>
<dbReference type="SMART" id="SM00333">
    <property type="entry name" value="TUDOR"/>
    <property type="match status" value="1"/>
</dbReference>
<dbReference type="AlphaFoldDB" id="A0A815E122"/>
<dbReference type="InterPro" id="IPR002999">
    <property type="entry name" value="Tudor"/>
</dbReference>
<keyword evidence="3" id="KW-0677">Repeat</keyword>